<feature type="compositionally biased region" description="Low complexity" evidence="10">
    <location>
        <begin position="323"/>
        <end position="348"/>
    </location>
</feature>
<dbReference type="EMBL" id="ML179354">
    <property type="protein sequence ID" value="THU89865.1"/>
    <property type="molecule type" value="Genomic_DNA"/>
</dbReference>
<dbReference type="SUPFAM" id="SSF46934">
    <property type="entry name" value="UBA-like"/>
    <property type="match status" value="1"/>
</dbReference>
<dbReference type="PANTHER" id="PTHR12917">
    <property type="entry name" value="ASPARTYL PROTEASE DDI-RELATED"/>
    <property type="match status" value="1"/>
</dbReference>
<evidence type="ECO:0000259" key="12">
    <source>
        <dbReference type="PROSITE" id="PS50053"/>
    </source>
</evidence>
<evidence type="ECO:0000256" key="7">
    <source>
        <dbReference type="ARBA" id="ARBA00022670"/>
    </source>
</evidence>
<dbReference type="GO" id="GO:0005737">
    <property type="term" value="C:cytoplasm"/>
    <property type="evidence" value="ECO:0007669"/>
    <property type="project" value="UniProtKB-SubCell"/>
</dbReference>
<keyword evidence="7" id="KW-0645">Protease</keyword>
<keyword evidence="8" id="KW-0064">Aspartyl protease</keyword>
<dbReference type="Pfam" id="PF00240">
    <property type="entry name" value="ubiquitin"/>
    <property type="match status" value="1"/>
</dbReference>
<dbReference type="Gene3D" id="3.10.20.90">
    <property type="entry name" value="Phosphatidylinositol 3-kinase Catalytic Subunit, Chain A, domain 1"/>
    <property type="match status" value="1"/>
</dbReference>
<dbReference type="InterPro" id="IPR000626">
    <property type="entry name" value="Ubiquitin-like_dom"/>
</dbReference>
<dbReference type="AlphaFoldDB" id="A0A4V4HE50"/>
<comment type="function">
    <text evidence="1">Probable aspartic protease. May be involved in the regulation of exocytosis. Acts as a linker between the 19S proteasome and polyubiquitinated proteins via UBA domain interactions with ubiquitin for their subsequent degradation. Required for S-phase checkpoint control.</text>
</comment>
<feature type="region of interest" description="Disordered" evidence="10">
    <location>
        <begin position="312"/>
        <end position="369"/>
    </location>
</feature>
<evidence type="ECO:0000256" key="6">
    <source>
        <dbReference type="ARBA" id="ARBA00022490"/>
    </source>
</evidence>
<dbReference type="CDD" id="cd01796">
    <property type="entry name" value="Ubl_Ddi1_like"/>
    <property type="match status" value="1"/>
</dbReference>
<keyword evidence="14" id="KW-1185">Reference proteome</keyword>
<dbReference type="CDD" id="cd05479">
    <property type="entry name" value="RP_DDI"/>
    <property type="match status" value="1"/>
</dbReference>
<evidence type="ECO:0000259" key="11">
    <source>
        <dbReference type="PROSITE" id="PS50030"/>
    </source>
</evidence>
<dbReference type="GO" id="GO:0004190">
    <property type="term" value="F:aspartic-type endopeptidase activity"/>
    <property type="evidence" value="ECO:0007669"/>
    <property type="project" value="UniProtKB-KW"/>
</dbReference>
<organism evidence="13 14">
    <name type="scientific">Dendrothele bispora (strain CBS 962.96)</name>
    <dbReference type="NCBI Taxonomy" id="1314807"/>
    <lineage>
        <taxon>Eukaryota</taxon>
        <taxon>Fungi</taxon>
        <taxon>Dikarya</taxon>
        <taxon>Basidiomycota</taxon>
        <taxon>Agaricomycotina</taxon>
        <taxon>Agaricomycetes</taxon>
        <taxon>Agaricomycetidae</taxon>
        <taxon>Agaricales</taxon>
        <taxon>Agaricales incertae sedis</taxon>
        <taxon>Dendrothele</taxon>
    </lineage>
</organism>
<evidence type="ECO:0000256" key="5">
    <source>
        <dbReference type="ARBA" id="ARBA00021491"/>
    </source>
</evidence>
<evidence type="ECO:0000313" key="14">
    <source>
        <dbReference type="Proteomes" id="UP000297245"/>
    </source>
</evidence>
<dbReference type="SUPFAM" id="SSF50630">
    <property type="entry name" value="Acid proteases"/>
    <property type="match status" value="1"/>
</dbReference>
<evidence type="ECO:0000256" key="4">
    <source>
        <dbReference type="ARBA" id="ARBA00011128"/>
    </source>
</evidence>
<protein>
    <recommendedName>
        <fullName evidence="5">DNA damage-inducible protein 1</fullName>
    </recommendedName>
</protein>
<dbReference type="CDD" id="cd14310">
    <property type="entry name" value="UBA_cnDdi1_like"/>
    <property type="match status" value="1"/>
</dbReference>
<keyword evidence="6" id="KW-0963">Cytoplasm</keyword>
<dbReference type="PROSITE" id="PS50030">
    <property type="entry name" value="UBA"/>
    <property type="match status" value="1"/>
</dbReference>
<keyword evidence="9" id="KW-0378">Hydrolase</keyword>
<accession>A0A4V4HE50</accession>
<evidence type="ECO:0000256" key="3">
    <source>
        <dbReference type="ARBA" id="ARBA00009136"/>
    </source>
</evidence>
<evidence type="ECO:0000256" key="2">
    <source>
        <dbReference type="ARBA" id="ARBA00004496"/>
    </source>
</evidence>
<dbReference type="InterPro" id="IPR019103">
    <property type="entry name" value="Peptidase_aspartic_DDI1-type"/>
</dbReference>
<dbReference type="GO" id="GO:0006508">
    <property type="term" value="P:proteolysis"/>
    <property type="evidence" value="ECO:0007669"/>
    <property type="project" value="UniProtKB-KW"/>
</dbReference>
<dbReference type="Pfam" id="PF09668">
    <property type="entry name" value="Asp_protease"/>
    <property type="match status" value="1"/>
</dbReference>
<feature type="non-terminal residue" evidence="13">
    <location>
        <position position="407"/>
    </location>
</feature>
<dbReference type="InterPro" id="IPR015940">
    <property type="entry name" value="UBA"/>
</dbReference>
<proteinExistence type="inferred from homology"/>
<dbReference type="InterPro" id="IPR029071">
    <property type="entry name" value="Ubiquitin-like_domsf"/>
</dbReference>
<dbReference type="PROSITE" id="PS50053">
    <property type="entry name" value="UBIQUITIN_2"/>
    <property type="match status" value="1"/>
</dbReference>
<dbReference type="Gene3D" id="2.40.70.10">
    <property type="entry name" value="Acid Proteases"/>
    <property type="match status" value="1"/>
</dbReference>
<evidence type="ECO:0000256" key="8">
    <source>
        <dbReference type="ARBA" id="ARBA00022750"/>
    </source>
</evidence>
<dbReference type="InterPro" id="IPR021109">
    <property type="entry name" value="Peptidase_aspartic_dom_sf"/>
</dbReference>
<dbReference type="OrthoDB" id="1047367at2759"/>
<dbReference type="SMART" id="SM00213">
    <property type="entry name" value="UBQ"/>
    <property type="match status" value="1"/>
</dbReference>
<name>A0A4V4HE50_DENBC</name>
<dbReference type="InterPro" id="IPR033882">
    <property type="entry name" value="DDI1_N"/>
</dbReference>
<evidence type="ECO:0000256" key="10">
    <source>
        <dbReference type="SAM" id="MobiDB-lite"/>
    </source>
</evidence>
<dbReference type="InterPro" id="IPR009060">
    <property type="entry name" value="UBA-like_sf"/>
</dbReference>
<dbReference type="SUPFAM" id="SSF54236">
    <property type="entry name" value="Ubiquitin-like"/>
    <property type="match status" value="1"/>
</dbReference>
<comment type="subcellular location">
    <subcellularLocation>
        <location evidence="2">Cytoplasm</location>
    </subcellularLocation>
</comment>
<dbReference type="Proteomes" id="UP000297245">
    <property type="component" value="Unassembled WGS sequence"/>
</dbReference>
<sequence>MEITFVNDFGQSFVLEIDEGMELENVMAILEAESGIPPAEQSITYEGRDLSNPKATMRELGVANHAMLTLRRKVVTPAGGYTEQDAEMMRLQLLGDPELMRQLRETQPEIAHAAQHDPPRFAELLRQTRERQHEAELAQQREIESLNADPYDIEAQRRIEEAIREKAVMENLQHAFEYSPEFFAKVQMLYVDVEINGHPVKAFVDTGAQQTTMSPDCAESCNIMRLLDRRFGGIARGVGTAAILGKIHSCQLKVADLFLPCSINIIEDRSVDFILGLDMLKAHQACLDLKKGVLRIQNREIPFLSEHELPQRVRDPIYPPTSEPSSSSGSGPSSSGTSNPPSSFPGSGATLGGAPTSQPPRNAGPASGGFSEEHIQLLMNLGVSREVAISTLTAAGGNIDVAASLLF</sequence>
<evidence type="ECO:0000256" key="9">
    <source>
        <dbReference type="ARBA" id="ARBA00022801"/>
    </source>
</evidence>
<dbReference type="PANTHER" id="PTHR12917:SF1">
    <property type="entry name" value="AT13091P"/>
    <property type="match status" value="1"/>
</dbReference>
<reference evidence="13 14" key="1">
    <citation type="journal article" date="2019" name="Nat. Ecol. Evol.">
        <title>Megaphylogeny resolves global patterns of mushroom evolution.</title>
        <authorList>
            <person name="Varga T."/>
            <person name="Krizsan K."/>
            <person name="Foldi C."/>
            <person name="Dima B."/>
            <person name="Sanchez-Garcia M."/>
            <person name="Sanchez-Ramirez S."/>
            <person name="Szollosi G.J."/>
            <person name="Szarkandi J.G."/>
            <person name="Papp V."/>
            <person name="Albert L."/>
            <person name="Andreopoulos W."/>
            <person name="Angelini C."/>
            <person name="Antonin V."/>
            <person name="Barry K.W."/>
            <person name="Bougher N.L."/>
            <person name="Buchanan P."/>
            <person name="Buyck B."/>
            <person name="Bense V."/>
            <person name="Catcheside P."/>
            <person name="Chovatia M."/>
            <person name="Cooper J."/>
            <person name="Damon W."/>
            <person name="Desjardin D."/>
            <person name="Finy P."/>
            <person name="Geml J."/>
            <person name="Haridas S."/>
            <person name="Hughes K."/>
            <person name="Justo A."/>
            <person name="Karasinski D."/>
            <person name="Kautmanova I."/>
            <person name="Kiss B."/>
            <person name="Kocsube S."/>
            <person name="Kotiranta H."/>
            <person name="LaButti K.M."/>
            <person name="Lechner B.E."/>
            <person name="Liimatainen K."/>
            <person name="Lipzen A."/>
            <person name="Lukacs Z."/>
            <person name="Mihaltcheva S."/>
            <person name="Morgado L.N."/>
            <person name="Niskanen T."/>
            <person name="Noordeloos M.E."/>
            <person name="Ohm R.A."/>
            <person name="Ortiz-Santana B."/>
            <person name="Ovrebo C."/>
            <person name="Racz N."/>
            <person name="Riley R."/>
            <person name="Savchenko A."/>
            <person name="Shiryaev A."/>
            <person name="Soop K."/>
            <person name="Spirin V."/>
            <person name="Szebenyi C."/>
            <person name="Tomsovsky M."/>
            <person name="Tulloss R.E."/>
            <person name="Uehling J."/>
            <person name="Grigoriev I.V."/>
            <person name="Vagvolgyi C."/>
            <person name="Papp T."/>
            <person name="Martin F.M."/>
            <person name="Miettinen O."/>
            <person name="Hibbett D.S."/>
            <person name="Nagy L.G."/>
        </authorList>
    </citation>
    <scope>NUCLEOTIDE SEQUENCE [LARGE SCALE GENOMIC DNA]</scope>
    <source>
        <strain evidence="13 14">CBS 962.96</strain>
    </source>
</reference>
<comment type="similarity">
    <text evidence="3">Belongs to the DDI1 family.</text>
</comment>
<feature type="domain" description="Ubiquitin-like" evidence="12">
    <location>
        <begin position="1"/>
        <end position="70"/>
    </location>
</feature>
<evidence type="ECO:0000313" key="13">
    <source>
        <dbReference type="EMBL" id="THU89865.1"/>
    </source>
</evidence>
<gene>
    <name evidence="13" type="ORF">K435DRAFT_605280</name>
</gene>
<feature type="domain" description="UBA" evidence="11">
    <location>
        <begin position="369"/>
        <end position="407"/>
    </location>
</feature>
<comment type="subunit">
    <text evidence="4">Binds ubiquitin and polyubiquitinated proteins.</text>
</comment>
<dbReference type="Gene3D" id="1.10.8.10">
    <property type="entry name" value="DNA helicase RuvA subunit, C-terminal domain"/>
    <property type="match status" value="1"/>
</dbReference>
<evidence type="ECO:0000256" key="1">
    <source>
        <dbReference type="ARBA" id="ARBA00003231"/>
    </source>
</evidence>